<dbReference type="EMBL" id="JAPDOD010000022">
    <property type="protein sequence ID" value="MDA0163027.1"/>
    <property type="molecule type" value="Genomic_DNA"/>
</dbReference>
<evidence type="ECO:0000313" key="2">
    <source>
        <dbReference type="EMBL" id="MDA0163027.1"/>
    </source>
</evidence>
<dbReference type="Proteomes" id="UP001149140">
    <property type="component" value="Unassembled WGS sequence"/>
</dbReference>
<dbReference type="RefSeq" id="WP_270042268.1">
    <property type="nucleotide sequence ID" value="NZ_JAPDOD010000022.1"/>
</dbReference>
<organism evidence="2 3">
    <name type="scientific">Solirubrobacter ginsenosidimutans</name>
    <dbReference type="NCBI Taxonomy" id="490573"/>
    <lineage>
        <taxon>Bacteria</taxon>
        <taxon>Bacillati</taxon>
        <taxon>Actinomycetota</taxon>
        <taxon>Thermoleophilia</taxon>
        <taxon>Solirubrobacterales</taxon>
        <taxon>Solirubrobacteraceae</taxon>
        <taxon>Solirubrobacter</taxon>
    </lineage>
</organism>
<accession>A0A9X3MXK6</accession>
<dbReference type="SMART" id="SM00100">
    <property type="entry name" value="cNMP"/>
    <property type="match status" value="1"/>
</dbReference>
<dbReference type="PANTHER" id="PTHR11635:SF152">
    <property type="entry name" value="CAMP-DEPENDENT PROTEIN KINASE TYPE I REGULATORY SUBUNIT-RELATED"/>
    <property type="match status" value="1"/>
</dbReference>
<reference evidence="2" key="1">
    <citation type="submission" date="2022-10" db="EMBL/GenBank/DDBJ databases">
        <title>The WGS of Solirubrobacter ginsenosidimutans DSM 21036.</title>
        <authorList>
            <person name="Jiang Z."/>
        </authorList>
    </citation>
    <scope>NUCLEOTIDE SEQUENCE</scope>
    <source>
        <strain evidence="2">DSM 21036</strain>
    </source>
</reference>
<evidence type="ECO:0000259" key="1">
    <source>
        <dbReference type="PROSITE" id="PS50042"/>
    </source>
</evidence>
<dbReference type="PROSITE" id="PS50042">
    <property type="entry name" value="CNMP_BINDING_3"/>
    <property type="match status" value="1"/>
</dbReference>
<sequence>MTTVEIIPFSPGRRPTDEARHPGLGSSDAVAFLEGEYYLLLAIRGGGGCELVVGESVVAPTVFAEDGTLREVSLEEDRTYVVVLRDLPGTYAFETLFSQQLALEVRLTRDGETVAADEGRLAVYDVAQMGSLYERIVERLIKPDTARQAPGLSHAYHPWFPVLLIGAHKAELYTRALVGDIVHKRRDLADPGWLVRVGLYLEFLTALGIVEAVRDDFGDLLDPRERAAFETSPAFAEIRARVNVEGWRGVWALRDIVTRGLPRSGPVSAMNLLAKRRATLEFLHVHHEDLKHAIELAGPNVDHAQETWHRVFRDAERAVLRQTPDAFPELGDLPPEVRRFVLWHRQGQLGLRRVLRVPGPLPKLIGDQDGLFGSACNQYRDSMNHVADWARERGLMDHTGDESVPRGVSLFEAHINQPSRVALLQRRDGYDSARLEVGAELPTEYAPPLPALAELLGKTAPFSILTAEEIAQLARTARPQLFGPLERIIVQGQEGDSLFAVVEGTVEVVLRREDGSEVQIGTRPDGTVVGEMSLLTGEPRSATVRAVDGALVYEVGRQQLEPLLAARPALFEALQGAMVTRLRTQESFLERYDAARCAKAFSRRFAKSSSA</sequence>
<comment type="caution">
    <text evidence="2">The sequence shown here is derived from an EMBL/GenBank/DDBJ whole genome shotgun (WGS) entry which is preliminary data.</text>
</comment>
<dbReference type="GO" id="GO:0005829">
    <property type="term" value="C:cytosol"/>
    <property type="evidence" value="ECO:0007669"/>
    <property type="project" value="TreeGrafter"/>
</dbReference>
<dbReference type="InterPro" id="IPR000595">
    <property type="entry name" value="cNMP-bd_dom"/>
</dbReference>
<dbReference type="PRINTS" id="PR00103">
    <property type="entry name" value="CAMPKINASE"/>
</dbReference>
<dbReference type="PROSITE" id="PS00889">
    <property type="entry name" value="CNMP_BINDING_2"/>
    <property type="match status" value="1"/>
</dbReference>
<dbReference type="InterPro" id="IPR014710">
    <property type="entry name" value="RmlC-like_jellyroll"/>
</dbReference>
<name>A0A9X3MXK6_9ACTN</name>
<dbReference type="SUPFAM" id="SSF51206">
    <property type="entry name" value="cAMP-binding domain-like"/>
    <property type="match status" value="1"/>
</dbReference>
<dbReference type="AlphaFoldDB" id="A0A9X3MXK6"/>
<keyword evidence="3" id="KW-1185">Reference proteome</keyword>
<dbReference type="InterPro" id="IPR050503">
    <property type="entry name" value="cAMP-dep_PK_reg_su-like"/>
</dbReference>
<dbReference type="InterPro" id="IPR018490">
    <property type="entry name" value="cNMP-bd_dom_sf"/>
</dbReference>
<feature type="domain" description="Cyclic nucleotide-binding" evidence="1">
    <location>
        <begin position="461"/>
        <end position="564"/>
    </location>
</feature>
<dbReference type="Gene3D" id="2.60.120.10">
    <property type="entry name" value="Jelly Rolls"/>
    <property type="match status" value="1"/>
</dbReference>
<proteinExistence type="predicted"/>
<dbReference type="CDD" id="cd00038">
    <property type="entry name" value="CAP_ED"/>
    <property type="match status" value="1"/>
</dbReference>
<dbReference type="InterPro" id="IPR018488">
    <property type="entry name" value="cNMP-bd_CS"/>
</dbReference>
<dbReference type="Pfam" id="PF00027">
    <property type="entry name" value="cNMP_binding"/>
    <property type="match status" value="1"/>
</dbReference>
<dbReference type="PANTHER" id="PTHR11635">
    <property type="entry name" value="CAMP-DEPENDENT PROTEIN KINASE REGULATORY CHAIN"/>
    <property type="match status" value="1"/>
</dbReference>
<evidence type="ECO:0000313" key="3">
    <source>
        <dbReference type="Proteomes" id="UP001149140"/>
    </source>
</evidence>
<dbReference type="GO" id="GO:0005952">
    <property type="term" value="C:cAMP-dependent protein kinase complex"/>
    <property type="evidence" value="ECO:0007669"/>
    <property type="project" value="InterPro"/>
</dbReference>
<protein>
    <submittedName>
        <fullName evidence="2">Cyclic nucleotide-binding domain-containing protein</fullName>
    </submittedName>
</protein>
<gene>
    <name evidence="2" type="ORF">OM076_22330</name>
</gene>